<accession>A0ABQ5IM63</accession>
<reference evidence="2" key="2">
    <citation type="submission" date="2022-01" db="EMBL/GenBank/DDBJ databases">
        <authorList>
            <person name="Yamashiro T."/>
            <person name="Shiraishi A."/>
            <person name="Satake H."/>
            <person name="Nakayama K."/>
        </authorList>
    </citation>
    <scope>NUCLEOTIDE SEQUENCE</scope>
</reference>
<feature type="domain" description="Reverse transcriptase Ty1/copia-type" evidence="1">
    <location>
        <begin position="94"/>
        <end position="159"/>
    </location>
</feature>
<protein>
    <submittedName>
        <fullName evidence="2">Retrotransposon protein, putative, ty1-copia subclass</fullName>
    </submittedName>
</protein>
<proteinExistence type="predicted"/>
<name>A0ABQ5IM63_9ASTR</name>
<comment type="caution">
    <text evidence="2">The sequence shown here is derived from an EMBL/GenBank/DDBJ whole genome shotgun (WGS) entry which is preliminary data.</text>
</comment>
<keyword evidence="3" id="KW-1185">Reference proteome</keyword>
<evidence type="ECO:0000313" key="3">
    <source>
        <dbReference type="Proteomes" id="UP001151760"/>
    </source>
</evidence>
<dbReference type="InterPro" id="IPR013103">
    <property type="entry name" value="RVT_2"/>
</dbReference>
<evidence type="ECO:0000313" key="2">
    <source>
        <dbReference type="EMBL" id="GJU01290.1"/>
    </source>
</evidence>
<dbReference type="Pfam" id="PF07727">
    <property type="entry name" value="RVT_2"/>
    <property type="match status" value="1"/>
</dbReference>
<reference evidence="2" key="1">
    <citation type="journal article" date="2022" name="Int. J. Mol. Sci.">
        <title>Draft Genome of Tanacetum Coccineum: Genomic Comparison of Closely Related Tanacetum-Family Plants.</title>
        <authorList>
            <person name="Yamashiro T."/>
            <person name="Shiraishi A."/>
            <person name="Nakayama K."/>
            <person name="Satake H."/>
        </authorList>
    </citation>
    <scope>NUCLEOTIDE SEQUENCE</scope>
</reference>
<organism evidence="2 3">
    <name type="scientific">Tanacetum coccineum</name>
    <dbReference type="NCBI Taxonomy" id="301880"/>
    <lineage>
        <taxon>Eukaryota</taxon>
        <taxon>Viridiplantae</taxon>
        <taxon>Streptophyta</taxon>
        <taxon>Embryophyta</taxon>
        <taxon>Tracheophyta</taxon>
        <taxon>Spermatophyta</taxon>
        <taxon>Magnoliopsida</taxon>
        <taxon>eudicotyledons</taxon>
        <taxon>Gunneridae</taxon>
        <taxon>Pentapetalae</taxon>
        <taxon>asterids</taxon>
        <taxon>campanulids</taxon>
        <taxon>Asterales</taxon>
        <taxon>Asteraceae</taxon>
        <taxon>Asteroideae</taxon>
        <taxon>Anthemideae</taxon>
        <taxon>Anthemidinae</taxon>
        <taxon>Tanacetum</taxon>
    </lineage>
</organism>
<sequence>MMGHDFYYPPKNKLFVARYVEFFESSLISQEASESTTEFYEIQREDTLPSDKTRKHQTEVEHQNVIPHHDEIPICRSAWIPQAPERYGFYVDSEEHRTVGSKWIFKKKTDMDGNAHTYKAHLVVKGYTQTYGLYYEVTFSPIVDIKAIRILMIVAAFYDYENQDAFKPEEVRCMQRVPYASADRIYHVCSKNILKYLRNTKDIFLVYGGDIESELRVTSYTDVGVETDHDDTRSQT</sequence>
<dbReference type="Proteomes" id="UP001151760">
    <property type="component" value="Unassembled WGS sequence"/>
</dbReference>
<gene>
    <name evidence="2" type="ORF">Tco_1111628</name>
</gene>
<dbReference type="EMBL" id="BQNB010020949">
    <property type="protein sequence ID" value="GJU01290.1"/>
    <property type="molecule type" value="Genomic_DNA"/>
</dbReference>
<evidence type="ECO:0000259" key="1">
    <source>
        <dbReference type="Pfam" id="PF07727"/>
    </source>
</evidence>